<keyword evidence="3" id="KW-1185">Reference proteome</keyword>
<feature type="compositionally biased region" description="Acidic residues" evidence="1">
    <location>
        <begin position="9"/>
        <end position="18"/>
    </location>
</feature>
<sequence length="67" mass="7672">MFQLSRDDDNNDDDDSSVEEGCHRHNTMMKAKSKLLCYANSIYPSEDKDVDILRPGLPLLLLHTVIH</sequence>
<protein>
    <submittedName>
        <fullName evidence="2">Uncharacterized protein</fullName>
    </submittedName>
</protein>
<evidence type="ECO:0000313" key="3">
    <source>
        <dbReference type="Proteomes" id="UP000283269"/>
    </source>
</evidence>
<dbReference type="EMBL" id="NHYD01001611">
    <property type="protein sequence ID" value="PPQ90577.1"/>
    <property type="molecule type" value="Genomic_DNA"/>
</dbReference>
<comment type="caution">
    <text evidence="2">The sequence shown here is derived from an EMBL/GenBank/DDBJ whole genome shotgun (WGS) entry which is preliminary data.</text>
</comment>
<name>A0A409XIJ5_PSICY</name>
<feature type="region of interest" description="Disordered" evidence="1">
    <location>
        <begin position="1"/>
        <end position="22"/>
    </location>
</feature>
<dbReference type="Proteomes" id="UP000283269">
    <property type="component" value="Unassembled WGS sequence"/>
</dbReference>
<accession>A0A409XIJ5</accession>
<evidence type="ECO:0000313" key="2">
    <source>
        <dbReference type="EMBL" id="PPQ90577.1"/>
    </source>
</evidence>
<dbReference type="InParanoid" id="A0A409XIJ5"/>
<dbReference type="AlphaFoldDB" id="A0A409XIJ5"/>
<proteinExistence type="predicted"/>
<evidence type="ECO:0000256" key="1">
    <source>
        <dbReference type="SAM" id="MobiDB-lite"/>
    </source>
</evidence>
<reference evidence="2 3" key="1">
    <citation type="journal article" date="2018" name="Evol. Lett.">
        <title>Horizontal gene cluster transfer increased hallucinogenic mushroom diversity.</title>
        <authorList>
            <person name="Reynolds H.T."/>
            <person name="Vijayakumar V."/>
            <person name="Gluck-Thaler E."/>
            <person name="Korotkin H.B."/>
            <person name="Matheny P.B."/>
            <person name="Slot J.C."/>
        </authorList>
    </citation>
    <scope>NUCLEOTIDE SEQUENCE [LARGE SCALE GENOMIC DNA]</scope>
    <source>
        <strain evidence="2 3">2631</strain>
    </source>
</reference>
<organism evidence="2 3">
    <name type="scientific">Psilocybe cyanescens</name>
    <dbReference type="NCBI Taxonomy" id="93625"/>
    <lineage>
        <taxon>Eukaryota</taxon>
        <taxon>Fungi</taxon>
        <taxon>Dikarya</taxon>
        <taxon>Basidiomycota</taxon>
        <taxon>Agaricomycotina</taxon>
        <taxon>Agaricomycetes</taxon>
        <taxon>Agaricomycetidae</taxon>
        <taxon>Agaricales</taxon>
        <taxon>Agaricineae</taxon>
        <taxon>Strophariaceae</taxon>
        <taxon>Psilocybe</taxon>
    </lineage>
</organism>
<gene>
    <name evidence="2" type="ORF">CVT25_007220</name>
</gene>